<reference evidence="3 4" key="1">
    <citation type="journal article" date="2014" name="Genome Biol. Evol.">
        <title>Comparative genomics and transcriptomics analyses reveal divergent lifestyle features of nematode endoparasitic fungus Hirsutella minnesotensis.</title>
        <authorList>
            <person name="Lai Y."/>
            <person name="Liu K."/>
            <person name="Zhang X."/>
            <person name="Zhang X."/>
            <person name="Li K."/>
            <person name="Wang N."/>
            <person name="Shu C."/>
            <person name="Wu Y."/>
            <person name="Wang C."/>
            <person name="Bushley K.E."/>
            <person name="Xiang M."/>
            <person name="Liu X."/>
        </authorList>
    </citation>
    <scope>NUCLEOTIDE SEQUENCE [LARGE SCALE GENOMIC DNA]</scope>
    <source>
        <strain evidence="3 4">3608</strain>
    </source>
</reference>
<feature type="compositionally biased region" description="Low complexity" evidence="1">
    <location>
        <begin position="177"/>
        <end position="188"/>
    </location>
</feature>
<protein>
    <recommendedName>
        <fullName evidence="2">C2H2-type domain-containing protein</fullName>
    </recommendedName>
</protein>
<feature type="domain" description="C2H2-type" evidence="2">
    <location>
        <begin position="109"/>
        <end position="129"/>
    </location>
</feature>
<name>A0A0F8A1E0_9HYPO</name>
<organism evidence="3 4">
    <name type="scientific">Hirsutella minnesotensis 3608</name>
    <dbReference type="NCBI Taxonomy" id="1043627"/>
    <lineage>
        <taxon>Eukaryota</taxon>
        <taxon>Fungi</taxon>
        <taxon>Dikarya</taxon>
        <taxon>Ascomycota</taxon>
        <taxon>Pezizomycotina</taxon>
        <taxon>Sordariomycetes</taxon>
        <taxon>Hypocreomycetidae</taxon>
        <taxon>Hypocreales</taxon>
        <taxon>Ophiocordycipitaceae</taxon>
        <taxon>Hirsutella</taxon>
    </lineage>
</organism>
<proteinExistence type="predicted"/>
<dbReference type="Proteomes" id="UP000054481">
    <property type="component" value="Unassembled WGS sequence"/>
</dbReference>
<dbReference type="PROSITE" id="PS00028">
    <property type="entry name" value="ZINC_FINGER_C2H2_1"/>
    <property type="match status" value="1"/>
</dbReference>
<feature type="region of interest" description="Disordered" evidence="1">
    <location>
        <begin position="156"/>
        <end position="195"/>
    </location>
</feature>
<dbReference type="SMART" id="SM00355">
    <property type="entry name" value="ZnF_C2H2"/>
    <property type="match status" value="2"/>
</dbReference>
<accession>A0A0F8A1E0</accession>
<evidence type="ECO:0000256" key="1">
    <source>
        <dbReference type="SAM" id="MobiDB-lite"/>
    </source>
</evidence>
<dbReference type="AlphaFoldDB" id="A0A0F8A1E0"/>
<dbReference type="EMBL" id="KQ030729">
    <property type="protein sequence ID" value="KJZ69324.1"/>
    <property type="molecule type" value="Genomic_DNA"/>
</dbReference>
<dbReference type="OrthoDB" id="5151307at2759"/>
<sequence length="305" mass="34403">MTSEIYQRNQCTCSAIFLTSEGLDSHLGESRSLETYLAARLKICRSHAKAHDSDDPLTENEDDSGIDKCNINKQHCCPVKECDRRATPFTSRQRLRRHFQQHVKCDEICVFCHQVFKRVRDYIRHAERHQDAQENTKRTYINQMCEELRDMADEELESAENSCGSADPKRAKKRTSDAAGLDTLAGGARRPRHDKPETVLGKRAQFPYTNGTCPREHDYTELTLQGSRIIHEQSSDSTQLAARLISPATGAEPVTDCLASVPVDVLLTQSVEAATALDDFIFDAPVNGIVNFPDFIEQWTESTQL</sequence>
<evidence type="ECO:0000313" key="3">
    <source>
        <dbReference type="EMBL" id="KJZ69324.1"/>
    </source>
</evidence>
<gene>
    <name evidence="3" type="ORF">HIM_11282</name>
</gene>
<evidence type="ECO:0000259" key="2">
    <source>
        <dbReference type="PROSITE" id="PS00028"/>
    </source>
</evidence>
<keyword evidence="4" id="KW-1185">Reference proteome</keyword>
<dbReference type="InterPro" id="IPR013087">
    <property type="entry name" value="Znf_C2H2_type"/>
</dbReference>
<evidence type="ECO:0000313" key="4">
    <source>
        <dbReference type="Proteomes" id="UP000054481"/>
    </source>
</evidence>